<name>A0ABQ5Y3B0_9VIBR</name>
<evidence type="ECO:0000313" key="2">
    <source>
        <dbReference type="Proteomes" id="UP001156669"/>
    </source>
</evidence>
<dbReference type="Proteomes" id="UP001156669">
    <property type="component" value="Unassembled WGS sequence"/>
</dbReference>
<proteinExistence type="predicted"/>
<reference evidence="2" key="1">
    <citation type="journal article" date="2019" name="Int. J. Syst. Evol. Microbiol.">
        <title>The Global Catalogue of Microorganisms (GCM) 10K type strain sequencing project: providing services to taxonomists for standard genome sequencing and annotation.</title>
        <authorList>
            <consortium name="The Broad Institute Genomics Platform"/>
            <consortium name="The Broad Institute Genome Sequencing Center for Infectious Disease"/>
            <person name="Wu L."/>
            <person name="Ma J."/>
        </authorList>
    </citation>
    <scope>NUCLEOTIDE SEQUENCE [LARGE SCALE GENOMIC DNA]</scope>
    <source>
        <strain evidence="2">NBRC 110633</strain>
    </source>
</reference>
<dbReference type="EMBL" id="BSOE01000054">
    <property type="protein sequence ID" value="GLR05436.1"/>
    <property type="molecule type" value="Genomic_DNA"/>
</dbReference>
<protein>
    <submittedName>
        <fullName evidence="1">Uncharacterized protein</fullName>
    </submittedName>
</protein>
<sequence length="58" mass="6567">MSIGIVTLSPANVKLVDERANKKTIFKNIIKHLPPWYILHTSDLDDLIKHAIELEDSA</sequence>
<accession>A0ABQ5Y3B0</accession>
<evidence type="ECO:0000313" key="1">
    <source>
        <dbReference type="EMBL" id="GLR05436.1"/>
    </source>
</evidence>
<comment type="caution">
    <text evidence="1">The sequence shown here is derived from an EMBL/GenBank/DDBJ whole genome shotgun (WGS) entry which is preliminary data.</text>
</comment>
<keyword evidence="2" id="KW-1185">Reference proteome</keyword>
<gene>
    <name evidence="1" type="ORF">GCM10007906_30240</name>
</gene>
<organism evidence="1 2">
    <name type="scientific">Vibrio hyugaensis</name>
    <dbReference type="NCBI Taxonomy" id="1534743"/>
    <lineage>
        <taxon>Bacteria</taxon>
        <taxon>Pseudomonadati</taxon>
        <taxon>Pseudomonadota</taxon>
        <taxon>Gammaproteobacteria</taxon>
        <taxon>Vibrionales</taxon>
        <taxon>Vibrionaceae</taxon>
        <taxon>Vibrio</taxon>
    </lineage>
</organism>